<gene>
    <name evidence="4" type="primary">LOC111109958</name>
</gene>
<dbReference type="Gene3D" id="2.120.10.30">
    <property type="entry name" value="TolB, C-terminal domain"/>
    <property type="match status" value="1"/>
</dbReference>
<evidence type="ECO:0000313" key="4">
    <source>
        <dbReference type="RefSeq" id="XP_022301946.1"/>
    </source>
</evidence>
<accession>A0A8B8BFZ9</accession>
<dbReference type="RefSeq" id="XP_022301946.1">
    <property type="nucleotide sequence ID" value="XM_022446238.1"/>
</dbReference>
<reference evidence="4" key="1">
    <citation type="submission" date="2025-08" db="UniProtKB">
        <authorList>
            <consortium name="RefSeq"/>
        </authorList>
    </citation>
    <scope>IDENTIFICATION</scope>
    <source>
        <tissue evidence="4">Whole sample</tissue>
    </source>
</reference>
<dbReference type="KEGG" id="cvn:111109958"/>
<dbReference type="InterPro" id="IPR050952">
    <property type="entry name" value="TRIM-NHL_E3_ligases"/>
</dbReference>
<proteinExistence type="predicted"/>
<dbReference type="GO" id="GO:0043161">
    <property type="term" value="P:proteasome-mediated ubiquitin-dependent protein catabolic process"/>
    <property type="evidence" value="ECO:0007669"/>
    <property type="project" value="TreeGrafter"/>
</dbReference>
<dbReference type="InterPro" id="IPR000315">
    <property type="entry name" value="Znf_B-box"/>
</dbReference>
<dbReference type="GO" id="GO:0000209">
    <property type="term" value="P:protein polyubiquitination"/>
    <property type="evidence" value="ECO:0007669"/>
    <property type="project" value="TreeGrafter"/>
</dbReference>
<dbReference type="PROSITE" id="PS50119">
    <property type="entry name" value="ZF_BBOX"/>
    <property type="match status" value="1"/>
</dbReference>
<dbReference type="GO" id="GO:0008270">
    <property type="term" value="F:zinc ion binding"/>
    <property type="evidence" value="ECO:0007669"/>
    <property type="project" value="UniProtKB-KW"/>
</dbReference>
<keyword evidence="3" id="KW-1185">Reference proteome</keyword>
<dbReference type="PANTHER" id="PTHR24104">
    <property type="entry name" value="E3 UBIQUITIN-PROTEIN LIGASE NHLRC1-RELATED"/>
    <property type="match status" value="1"/>
</dbReference>
<dbReference type="Proteomes" id="UP000694844">
    <property type="component" value="Chromosome 8"/>
</dbReference>
<dbReference type="GeneID" id="111109958"/>
<dbReference type="InterPro" id="IPR011042">
    <property type="entry name" value="6-blade_b-propeller_TolB-like"/>
</dbReference>
<dbReference type="OrthoDB" id="6124272at2759"/>
<dbReference type="GO" id="GO:0061630">
    <property type="term" value="F:ubiquitin protein ligase activity"/>
    <property type="evidence" value="ECO:0007669"/>
    <property type="project" value="TreeGrafter"/>
</dbReference>
<evidence type="ECO:0000313" key="3">
    <source>
        <dbReference type="Proteomes" id="UP000694844"/>
    </source>
</evidence>
<protein>
    <submittedName>
        <fullName evidence="4">Uncharacterized protein LOC111109958</fullName>
    </submittedName>
</protein>
<evidence type="ECO:0000256" key="1">
    <source>
        <dbReference type="PROSITE-ProRule" id="PRU00024"/>
    </source>
</evidence>
<dbReference type="PANTHER" id="PTHR24104:SF57">
    <property type="entry name" value="BEE-MILK PROTEIN"/>
    <property type="match status" value="1"/>
</dbReference>
<sequence>MLDQTGSIHLFSMESTRNSSEVSVKHCSLCDREAEYYCYDCQKELCIQCKKIHVIDLITKHHKVKSYTEKMKYPPKQIAQSKDHSHVKSPLSQNHNYHEAYAIPVCDPCTENSPKILLTPDQMSLLKRRRHDAIERLQYSEIIHHIRSDDIYCRRFMLEGVRHDLKIGHKAVTIRGQSKAEMRGQELKDLIDDVLAGDLEDRCIIQKTRMTRHMSRLLRYYHRYEHVKYIMETRPVKFLRIITKKHNPQKDDMRKIINIVVKLMKRIQFVAMGKRQAPTNKLMLKLMSSPVLLKVLKANGVYKCKHISYVTPHQVWVSDEHSLSLIDTITGKKLHSVERAKHYLVQTDGIHTVNSNGELIYIDKTSDIKRISFDKKTTTSFMKEKDSGWYPFCLYCSPATGDILVGKNNEEIGKVSRYNNDGHLKQNIPLNPSFQGIYLTPCFITENNNGDIVVSDCELNAVVVTTDRGAYRFSYMGINLNPRGICTDVLSHILVCDEYTKSVQMLDKDGQFLSYLLTEQSPGIKKPYSLSYDVHNHCIMVGSERNKKVAVYRYINRHCDLTDNIEYIGISLTSQAPKIENIPGFSEEEHGLFAAKKEAKKAIRMTREAAEYVKADVINAKTEVTNILELAAKFASENKGNAIFKAVAIVEAARSIEEEIVILADEVAEEITKIERAAEAAETATTGAAAKAAAWVATIGAEATRDAARKSAAAVQKLKGSDMKIYDDDYGFNDGDRFEYPFNTSVYFFDDDYYYYYDEDDNDDDEEEEERGKITQ</sequence>
<name>A0A8B8BFZ9_CRAVI</name>
<dbReference type="AlphaFoldDB" id="A0A8B8BFZ9"/>
<keyword evidence="1" id="KW-0863">Zinc-finger</keyword>
<keyword evidence="1" id="KW-0862">Zinc</keyword>
<evidence type="ECO:0000259" key="2">
    <source>
        <dbReference type="PROSITE" id="PS50119"/>
    </source>
</evidence>
<dbReference type="SUPFAM" id="SSF101898">
    <property type="entry name" value="NHL repeat"/>
    <property type="match status" value="1"/>
</dbReference>
<organism evidence="3 4">
    <name type="scientific">Crassostrea virginica</name>
    <name type="common">Eastern oyster</name>
    <dbReference type="NCBI Taxonomy" id="6565"/>
    <lineage>
        <taxon>Eukaryota</taxon>
        <taxon>Metazoa</taxon>
        <taxon>Spiralia</taxon>
        <taxon>Lophotrochozoa</taxon>
        <taxon>Mollusca</taxon>
        <taxon>Bivalvia</taxon>
        <taxon>Autobranchia</taxon>
        <taxon>Pteriomorphia</taxon>
        <taxon>Ostreida</taxon>
        <taxon>Ostreoidea</taxon>
        <taxon>Ostreidae</taxon>
        <taxon>Crassostrea</taxon>
    </lineage>
</organism>
<keyword evidence="1" id="KW-0479">Metal-binding</keyword>
<feature type="domain" description="B box-type" evidence="2">
    <location>
        <begin position="22"/>
        <end position="66"/>
    </location>
</feature>